<dbReference type="Gene3D" id="3.40.50.12780">
    <property type="entry name" value="N-terminal domain of ligase-like"/>
    <property type="match status" value="1"/>
</dbReference>
<dbReference type="EC" id="6.2.1.1" evidence="1"/>
<dbReference type="GO" id="GO:0005829">
    <property type="term" value="C:cytosol"/>
    <property type="evidence" value="ECO:0007669"/>
    <property type="project" value="TreeGrafter"/>
</dbReference>
<keyword evidence="5" id="KW-0007">Acetylation</keyword>
<proteinExistence type="predicted"/>
<sequence>MIKARIPAVAPEAANLRDYSRARQTFSWKEAEKQLRRQSGSMVNIIADSLDFWADDPQRADQPALIFEANSRRESLSYRQMRDMSARWANLLTRFGFAEGDRLLLFLPPCPEAYFAMAGAARMGVMFCPVFSTSGFYELEVRLDNISPRGVLTHPDLAEQIPVDLSSRLAHILLVCGPAPELFEQETIIENMAKTMSAEFPTALLPPDTPLYLIYTSGSTRPPKGIVHTHSDMTGMQTTARWVLNLKDDTVLWTDADPAWVTGTVYGAFAPWLCGVTSVVIRQPFTAANWYRALENLGVSTWYTTPRVLRDLMEAGDDLPTRYDLSALTHICTVGAPLPPAMLYWTRQHIGATPHDTWWMTETGMICIANLPGTDIKPGSMGQPLPGIEAAILDDNGEPLPALSLGELALRPGWPGQMSQIWKEPDRFAGYFKNGWFVTGDIAVEDEEGYFYHQGRNDDLIKAGDDKVIGPFEIEQVLCMHPAVAEAAVISKGREPGRGISHLKAYVTLKQGNTPSNRLNYEIRAFLKGNLSSELLVRELVFLDKLPKTISGKLLRRVLRARELGLPGGDPSRMQD</sequence>
<dbReference type="Pfam" id="PF13193">
    <property type="entry name" value="AMP-binding_C"/>
    <property type="match status" value="1"/>
</dbReference>
<keyword evidence="9" id="KW-1185">Reference proteome</keyword>
<dbReference type="InterPro" id="IPR000873">
    <property type="entry name" value="AMP-dep_synth/lig_dom"/>
</dbReference>
<evidence type="ECO:0000259" key="6">
    <source>
        <dbReference type="Pfam" id="PF00501"/>
    </source>
</evidence>
<dbReference type="Pfam" id="PF00501">
    <property type="entry name" value="AMP-binding"/>
    <property type="match status" value="1"/>
</dbReference>
<dbReference type="GO" id="GO:0005524">
    <property type="term" value="F:ATP binding"/>
    <property type="evidence" value="ECO:0007669"/>
    <property type="project" value="UniProtKB-KW"/>
</dbReference>
<dbReference type="EMBL" id="JACDUS010000001">
    <property type="protein sequence ID" value="MBA2879892.1"/>
    <property type="molecule type" value="Genomic_DNA"/>
</dbReference>
<evidence type="ECO:0000256" key="5">
    <source>
        <dbReference type="ARBA" id="ARBA00022990"/>
    </source>
</evidence>
<keyword evidence="3" id="KW-0547">Nucleotide-binding</keyword>
<evidence type="ECO:0000313" key="8">
    <source>
        <dbReference type="EMBL" id="MBA2879892.1"/>
    </source>
</evidence>
<dbReference type="Proteomes" id="UP000525298">
    <property type="component" value="Unassembled WGS sequence"/>
</dbReference>
<dbReference type="GO" id="GO:0006085">
    <property type="term" value="P:acetyl-CoA biosynthetic process"/>
    <property type="evidence" value="ECO:0007669"/>
    <property type="project" value="TreeGrafter"/>
</dbReference>
<accession>A0A7W0C685</accession>
<keyword evidence="4" id="KW-0067">ATP-binding</keyword>
<evidence type="ECO:0000256" key="2">
    <source>
        <dbReference type="ARBA" id="ARBA00022598"/>
    </source>
</evidence>
<dbReference type="PANTHER" id="PTHR24095:SF14">
    <property type="entry name" value="ACETYL-COENZYME A SYNTHETASE 1"/>
    <property type="match status" value="1"/>
</dbReference>
<protein>
    <recommendedName>
        <fullName evidence="1">acetate--CoA ligase</fullName>
        <ecNumber evidence="1">6.2.1.1</ecNumber>
    </recommendedName>
</protein>
<evidence type="ECO:0000256" key="1">
    <source>
        <dbReference type="ARBA" id="ARBA00013275"/>
    </source>
</evidence>
<keyword evidence="2 8" id="KW-0436">Ligase</keyword>
<organism evidence="8 9">
    <name type="scientific">Desulfosalsimonas propionicica</name>
    <dbReference type="NCBI Taxonomy" id="332175"/>
    <lineage>
        <taxon>Bacteria</taxon>
        <taxon>Pseudomonadati</taxon>
        <taxon>Thermodesulfobacteriota</taxon>
        <taxon>Desulfobacteria</taxon>
        <taxon>Desulfobacterales</taxon>
        <taxon>Desulfosalsimonadaceae</taxon>
        <taxon>Desulfosalsimonas</taxon>
    </lineage>
</organism>
<evidence type="ECO:0000256" key="3">
    <source>
        <dbReference type="ARBA" id="ARBA00022741"/>
    </source>
</evidence>
<gene>
    <name evidence="8" type="ORF">HNR65_000199</name>
</gene>
<dbReference type="InterPro" id="IPR042099">
    <property type="entry name" value="ANL_N_sf"/>
</dbReference>
<evidence type="ECO:0000313" key="9">
    <source>
        <dbReference type="Proteomes" id="UP000525298"/>
    </source>
</evidence>
<dbReference type="RefSeq" id="WP_181549578.1">
    <property type="nucleotide sequence ID" value="NZ_JACDUS010000001.1"/>
</dbReference>
<comment type="caution">
    <text evidence="8">The sequence shown here is derived from an EMBL/GenBank/DDBJ whole genome shotgun (WGS) entry which is preliminary data.</text>
</comment>
<feature type="domain" description="AMP-binding enzyme C-terminal" evidence="7">
    <location>
        <begin position="473"/>
        <end position="553"/>
    </location>
</feature>
<dbReference type="InterPro" id="IPR025110">
    <property type="entry name" value="AMP-bd_C"/>
</dbReference>
<feature type="domain" description="AMP-dependent synthetase/ligase" evidence="6">
    <location>
        <begin position="58"/>
        <end position="411"/>
    </location>
</feature>
<dbReference type="AlphaFoldDB" id="A0A7W0C685"/>
<evidence type="ECO:0000256" key="4">
    <source>
        <dbReference type="ARBA" id="ARBA00022840"/>
    </source>
</evidence>
<dbReference type="SUPFAM" id="SSF56801">
    <property type="entry name" value="Acetyl-CoA synthetase-like"/>
    <property type="match status" value="1"/>
</dbReference>
<name>A0A7W0C685_9BACT</name>
<dbReference type="InterPro" id="IPR045851">
    <property type="entry name" value="AMP-bd_C_sf"/>
</dbReference>
<evidence type="ECO:0000259" key="7">
    <source>
        <dbReference type="Pfam" id="PF13193"/>
    </source>
</evidence>
<reference evidence="8 9" key="1">
    <citation type="submission" date="2020-07" db="EMBL/GenBank/DDBJ databases">
        <title>Genomic Encyclopedia of Type Strains, Phase IV (KMG-IV): sequencing the most valuable type-strain genomes for metagenomic binning, comparative biology and taxonomic classification.</title>
        <authorList>
            <person name="Goeker M."/>
        </authorList>
    </citation>
    <scope>NUCLEOTIDE SEQUENCE [LARGE SCALE GENOMIC DNA]</scope>
    <source>
        <strain evidence="8 9">DSM 17721</strain>
    </source>
</reference>
<dbReference type="PANTHER" id="PTHR24095">
    <property type="entry name" value="ACETYL-COENZYME A SYNTHETASE"/>
    <property type="match status" value="1"/>
</dbReference>
<dbReference type="Gene3D" id="3.30.300.30">
    <property type="match status" value="1"/>
</dbReference>
<dbReference type="GO" id="GO:0003987">
    <property type="term" value="F:acetate-CoA ligase activity"/>
    <property type="evidence" value="ECO:0007669"/>
    <property type="project" value="UniProtKB-EC"/>
</dbReference>